<reference evidence="2" key="1">
    <citation type="journal article" date="2019" name="Int. J. Syst. Evol. Microbiol.">
        <title>The Global Catalogue of Microorganisms (GCM) 10K type strain sequencing project: providing services to taxonomists for standard genome sequencing and annotation.</title>
        <authorList>
            <consortium name="The Broad Institute Genomics Platform"/>
            <consortium name="The Broad Institute Genome Sequencing Center for Infectious Disease"/>
            <person name="Wu L."/>
            <person name="Ma J."/>
        </authorList>
    </citation>
    <scope>NUCLEOTIDE SEQUENCE [LARGE SCALE GENOMIC DNA]</scope>
    <source>
        <strain evidence="2">CCUG 53762</strain>
    </source>
</reference>
<dbReference type="RefSeq" id="WP_379660680.1">
    <property type="nucleotide sequence ID" value="NZ_JBHUDG010000001.1"/>
</dbReference>
<dbReference type="Proteomes" id="UP001597118">
    <property type="component" value="Unassembled WGS sequence"/>
</dbReference>
<organism evidence="1 2">
    <name type="scientific">Pseudopedobacter beijingensis</name>
    <dbReference type="NCBI Taxonomy" id="1207056"/>
    <lineage>
        <taxon>Bacteria</taxon>
        <taxon>Pseudomonadati</taxon>
        <taxon>Bacteroidota</taxon>
        <taxon>Sphingobacteriia</taxon>
        <taxon>Sphingobacteriales</taxon>
        <taxon>Sphingobacteriaceae</taxon>
        <taxon>Pseudopedobacter</taxon>
    </lineage>
</organism>
<protein>
    <submittedName>
        <fullName evidence="1">Uncharacterized protein</fullName>
    </submittedName>
</protein>
<evidence type="ECO:0000313" key="2">
    <source>
        <dbReference type="Proteomes" id="UP001597118"/>
    </source>
</evidence>
<proteinExistence type="predicted"/>
<keyword evidence="2" id="KW-1185">Reference proteome</keyword>
<evidence type="ECO:0000313" key="1">
    <source>
        <dbReference type="EMBL" id="MFD1628293.1"/>
    </source>
</evidence>
<sequence>MNENYFRKGFSQPIISSNGIMTFTLLFETDINGSINAYDSSLKVSINSIWNLSNDEAGNTIITIPNFKIRKGTWISLGVCCNIIHLEDNLKSFDSAYDIVGE</sequence>
<accession>A0ABW4I7M8</accession>
<name>A0ABW4I7M8_9SPHI</name>
<dbReference type="EMBL" id="JBHUDG010000001">
    <property type="protein sequence ID" value="MFD1628293.1"/>
    <property type="molecule type" value="Genomic_DNA"/>
</dbReference>
<gene>
    <name evidence="1" type="ORF">ACFSAH_00310</name>
</gene>
<comment type="caution">
    <text evidence="1">The sequence shown here is derived from an EMBL/GenBank/DDBJ whole genome shotgun (WGS) entry which is preliminary data.</text>
</comment>